<protein>
    <submittedName>
        <fullName evidence="3">Uncharacterized protein</fullName>
    </submittedName>
</protein>
<comment type="caution">
    <text evidence="3">The sequence shown here is derived from an EMBL/GenBank/DDBJ whole genome shotgun (WGS) entry which is preliminary data.</text>
</comment>
<keyword evidence="4" id="KW-1185">Reference proteome</keyword>
<keyword evidence="2" id="KW-0732">Signal</keyword>
<feature type="region of interest" description="Disordered" evidence="1">
    <location>
        <begin position="188"/>
        <end position="218"/>
    </location>
</feature>
<feature type="chain" id="PRO_5043909268" evidence="2">
    <location>
        <begin position="25"/>
        <end position="218"/>
    </location>
</feature>
<evidence type="ECO:0000256" key="1">
    <source>
        <dbReference type="SAM" id="MobiDB-lite"/>
    </source>
</evidence>
<dbReference type="Proteomes" id="UP001314170">
    <property type="component" value="Unassembled WGS sequence"/>
</dbReference>
<dbReference type="AlphaFoldDB" id="A0AAV1RIV9"/>
<sequence>MTSALFLASALAFLALSAINFAQARTLPDRFGLKVATAIASRRPPYLVRSSKSKESTNNYEKYLTSPPPTPGYDQGTMSSPPEPAQPKGQLEIDSPCSTEESPCFSNSCISMITDSGRPISAYSPPKPATPIVPVFHPNSPPRKCLVSARVPDDLLILEQVESRYSTEESPCISDACISMITETGRPISAYSPPKPATPIVPVLDPKSPPRQYIHSSS</sequence>
<feature type="region of interest" description="Disordered" evidence="1">
    <location>
        <begin position="46"/>
        <end position="97"/>
    </location>
</feature>
<gene>
    <name evidence="3" type="ORF">DCAF_LOCUS11349</name>
</gene>
<evidence type="ECO:0000313" key="3">
    <source>
        <dbReference type="EMBL" id="CAK7336341.1"/>
    </source>
</evidence>
<reference evidence="3 4" key="1">
    <citation type="submission" date="2024-01" db="EMBL/GenBank/DDBJ databases">
        <authorList>
            <person name="Waweru B."/>
        </authorList>
    </citation>
    <scope>NUCLEOTIDE SEQUENCE [LARGE SCALE GENOMIC DNA]</scope>
</reference>
<organism evidence="3 4">
    <name type="scientific">Dovyalis caffra</name>
    <dbReference type="NCBI Taxonomy" id="77055"/>
    <lineage>
        <taxon>Eukaryota</taxon>
        <taxon>Viridiplantae</taxon>
        <taxon>Streptophyta</taxon>
        <taxon>Embryophyta</taxon>
        <taxon>Tracheophyta</taxon>
        <taxon>Spermatophyta</taxon>
        <taxon>Magnoliopsida</taxon>
        <taxon>eudicotyledons</taxon>
        <taxon>Gunneridae</taxon>
        <taxon>Pentapetalae</taxon>
        <taxon>rosids</taxon>
        <taxon>fabids</taxon>
        <taxon>Malpighiales</taxon>
        <taxon>Salicaceae</taxon>
        <taxon>Flacourtieae</taxon>
        <taxon>Dovyalis</taxon>
    </lineage>
</organism>
<evidence type="ECO:0000256" key="2">
    <source>
        <dbReference type="SAM" id="SignalP"/>
    </source>
</evidence>
<accession>A0AAV1RIV9</accession>
<evidence type="ECO:0000313" key="4">
    <source>
        <dbReference type="Proteomes" id="UP001314170"/>
    </source>
</evidence>
<proteinExistence type="predicted"/>
<name>A0AAV1RIV9_9ROSI</name>
<feature type="signal peptide" evidence="2">
    <location>
        <begin position="1"/>
        <end position="24"/>
    </location>
</feature>
<dbReference type="EMBL" id="CAWUPB010000994">
    <property type="protein sequence ID" value="CAK7336341.1"/>
    <property type="molecule type" value="Genomic_DNA"/>
</dbReference>